<gene>
    <name evidence="1" type="ORF">RD149_11990</name>
</gene>
<dbReference type="Proteomes" id="UP001265083">
    <property type="component" value="Unassembled WGS sequence"/>
</dbReference>
<comment type="caution">
    <text evidence="1">The sequence shown here is derived from an EMBL/GenBank/DDBJ whole genome shotgun (WGS) entry which is preliminary data.</text>
</comment>
<protein>
    <submittedName>
        <fullName evidence="1">Uncharacterized protein</fullName>
    </submittedName>
</protein>
<name>A0ABU2GSP1_9ACTN</name>
<dbReference type="EMBL" id="JAVLUS010000008">
    <property type="protein sequence ID" value="MDS1114486.1"/>
    <property type="molecule type" value="Genomic_DNA"/>
</dbReference>
<dbReference type="RefSeq" id="WP_310950618.1">
    <property type="nucleotide sequence ID" value="NZ_JAVLUS010000008.1"/>
</dbReference>
<sequence length="52" mass="6015">MDDKQFEMLMDRLKRISGYLETLVIEGRENHHALIQQLESIDAGVMLPDDAK</sequence>
<evidence type="ECO:0000313" key="1">
    <source>
        <dbReference type="EMBL" id="MDS1114486.1"/>
    </source>
</evidence>
<proteinExistence type="predicted"/>
<keyword evidence="2" id="KW-1185">Reference proteome</keyword>
<evidence type="ECO:0000313" key="2">
    <source>
        <dbReference type="Proteomes" id="UP001265083"/>
    </source>
</evidence>
<organism evidence="1 2">
    <name type="scientific">Gordonia westfalica</name>
    <dbReference type="NCBI Taxonomy" id="158898"/>
    <lineage>
        <taxon>Bacteria</taxon>
        <taxon>Bacillati</taxon>
        <taxon>Actinomycetota</taxon>
        <taxon>Actinomycetes</taxon>
        <taxon>Mycobacteriales</taxon>
        <taxon>Gordoniaceae</taxon>
        <taxon>Gordonia</taxon>
    </lineage>
</organism>
<accession>A0ABU2GSP1</accession>
<reference evidence="1 2" key="1">
    <citation type="submission" date="2023-08" db="EMBL/GenBank/DDBJ databases">
        <title>Bioegradation of LLDPE and BLDPE plastic by marine bacteria from coast plastic debris.</title>
        <authorList>
            <person name="Rong Z."/>
        </authorList>
    </citation>
    <scope>NUCLEOTIDE SEQUENCE [LARGE SCALE GENOMIC DNA]</scope>
    <source>
        <strain evidence="1 2">Z-2</strain>
    </source>
</reference>